<dbReference type="AlphaFoldDB" id="A0A6A6J5V2"/>
<dbReference type="GeneID" id="54547982"/>
<dbReference type="PANTHER" id="PTHR11764">
    <property type="entry name" value="TERPENE CYCLASE/MUTASE FAMILY MEMBER"/>
    <property type="match status" value="1"/>
</dbReference>
<name>A0A6A6J5V2_WESOR</name>
<dbReference type="RefSeq" id="XP_033649052.1">
    <property type="nucleotide sequence ID" value="XM_033794807.1"/>
</dbReference>
<evidence type="ECO:0000259" key="6">
    <source>
        <dbReference type="Pfam" id="PF13243"/>
    </source>
</evidence>
<sequence length="110" mass="12891">EVFGRIMVEYDYPECTTAVIMGLHLFQKYYPDYRAQEIRRFKDRAIVYIRRAQRKDGSWYGAWGICFTYATWFALESLACAGETYANSERVRRACGFPLSKQMEDGGWGE</sequence>
<dbReference type="GO" id="GO:0005811">
    <property type="term" value="C:lipid droplet"/>
    <property type="evidence" value="ECO:0007669"/>
    <property type="project" value="InterPro"/>
</dbReference>
<dbReference type="GO" id="GO:0016104">
    <property type="term" value="P:triterpenoid biosynthetic process"/>
    <property type="evidence" value="ECO:0007669"/>
    <property type="project" value="InterPro"/>
</dbReference>
<organism evidence="7 8">
    <name type="scientific">Westerdykella ornata</name>
    <dbReference type="NCBI Taxonomy" id="318751"/>
    <lineage>
        <taxon>Eukaryota</taxon>
        <taxon>Fungi</taxon>
        <taxon>Dikarya</taxon>
        <taxon>Ascomycota</taxon>
        <taxon>Pezizomycotina</taxon>
        <taxon>Dothideomycetes</taxon>
        <taxon>Pleosporomycetidae</taxon>
        <taxon>Pleosporales</taxon>
        <taxon>Sporormiaceae</taxon>
        <taxon>Westerdykella</taxon>
    </lineage>
</organism>
<protein>
    <recommendedName>
        <fullName evidence="5">lanosterol synthase</fullName>
        <ecNumber evidence="5">5.4.99.7</ecNumber>
    </recommendedName>
</protein>
<proteinExistence type="inferred from homology"/>
<feature type="non-terminal residue" evidence="7">
    <location>
        <position position="1"/>
    </location>
</feature>
<dbReference type="Pfam" id="PF13243">
    <property type="entry name" value="SQHop_cyclase_C"/>
    <property type="match status" value="1"/>
</dbReference>
<evidence type="ECO:0000256" key="4">
    <source>
        <dbReference type="ARBA" id="ARBA00023235"/>
    </source>
</evidence>
<feature type="non-terminal residue" evidence="7">
    <location>
        <position position="110"/>
    </location>
</feature>
<dbReference type="Gene3D" id="1.50.10.20">
    <property type="match status" value="1"/>
</dbReference>
<keyword evidence="3" id="KW-0444">Lipid biosynthesis</keyword>
<dbReference type="GO" id="GO:0000250">
    <property type="term" value="F:lanosterol synthase activity"/>
    <property type="evidence" value="ECO:0007669"/>
    <property type="project" value="UniProtKB-EC"/>
</dbReference>
<dbReference type="InterPro" id="IPR002365">
    <property type="entry name" value="Terpene_synthase_CS"/>
</dbReference>
<evidence type="ECO:0000256" key="2">
    <source>
        <dbReference type="ARBA" id="ARBA00022737"/>
    </source>
</evidence>
<dbReference type="PANTHER" id="PTHR11764:SF20">
    <property type="entry name" value="LANOSTEROL SYNTHASE"/>
    <property type="match status" value="1"/>
</dbReference>
<comment type="similarity">
    <text evidence="1">Belongs to the terpene cyclase/mutase family.</text>
</comment>
<feature type="domain" description="Squalene cyclase C-terminal" evidence="6">
    <location>
        <begin position="36"/>
        <end position="110"/>
    </location>
</feature>
<evidence type="ECO:0000256" key="3">
    <source>
        <dbReference type="ARBA" id="ARBA00022955"/>
    </source>
</evidence>
<dbReference type="SUPFAM" id="SSF48239">
    <property type="entry name" value="Terpenoid cyclases/Protein prenyltransferases"/>
    <property type="match status" value="1"/>
</dbReference>
<evidence type="ECO:0000256" key="1">
    <source>
        <dbReference type="ARBA" id="ARBA00009755"/>
    </source>
</evidence>
<evidence type="ECO:0000313" key="7">
    <source>
        <dbReference type="EMBL" id="KAF2271513.1"/>
    </source>
</evidence>
<dbReference type="InterPro" id="IPR032696">
    <property type="entry name" value="SQ_cyclase_C"/>
</dbReference>
<evidence type="ECO:0000313" key="8">
    <source>
        <dbReference type="Proteomes" id="UP000800097"/>
    </source>
</evidence>
<dbReference type="InterPro" id="IPR008930">
    <property type="entry name" value="Terpenoid_cyclase/PrenylTrfase"/>
</dbReference>
<keyword evidence="2" id="KW-0677">Repeat</keyword>
<dbReference type="PROSITE" id="PS01074">
    <property type="entry name" value="TERPENE_SYNTHASES"/>
    <property type="match status" value="1"/>
</dbReference>
<keyword evidence="8" id="KW-1185">Reference proteome</keyword>
<dbReference type="Proteomes" id="UP000800097">
    <property type="component" value="Unassembled WGS sequence"/>
</dbReference>
<dbReference type="EMBL" id="ML986539">
    <property type="protein sequence ID" value="KAF2271513.1"/>
    <property type="molecule type" value="Genomic_DNA"/>
</dbReference>
<reference evidence="7" key="1">
    <citation type="journal article" date="2020" name="Stud. Mycol.">
        <title>101 Dothideomycetes genomes: a test case for predicting lifestyles and emergence of pathogens.</title>
        <authorList>
            <person name="Haridas S."/>
            <person name="Albert R."/>
            <person name="Binder M."/>
            <person name="Bloem J."/>
            <person name="Labutti K."/>
            <person name="Salamov A."/>
            <person name="Andreopoulos B."/>
            <person name="Baker S."/>
            <person name="Barry K."/>
            <person name="Bills G."/>
            <person name="Bluhm B."/>
            <person name="Cannon C."/>
            <person name="Castanera R."/>
            <person name="Culley D."/>
            <person name="Daum C."/>
            <person name="Ezra D."/>
            <person name="Gonzalez J."/>
            <person name="Henrissat B."/>
            <person name="Kuo A."/>
            <person name="Liang C."/>
            <person name="Lipzen A."/>
            <person name="Lutzoni F."/>
            <person name="Magnuson J."/>
            <person name="Mondo S."/>
            <person name="Nolan M."/>
            <person name="Ohm R."/>
            <person name="Pangilinan J."/>
            <person name="Park H.-J."/>
            <person name="Ramirez L."/>
            <person name="Alfaro M."/>
            <person name="Sun H."/>
            <person name="Tritt A."/>
            <person name="Yoshinaga Y."/>
            <person name="Zwiers L.-H."/>
            <person name="Turgeon B."/>
            <person name="Goodwin S."/>
            <person name="Spatafora J."/>
            <person name="Crous P."/>
            <person name="Grigoriev I."/>
        </authorList>
    </citation>
    <scope>NUCLEOTIDE SEQUENCE</scope>
    <source>
        <strain evidence="7">CBS 379.55</strain>
    </source>
</reference>
<gene>
    <name evidence="7" type="ORF">EI97DRAFT_347893</name>
</gene>
<keyword evidence="4" id="KW-0413">Isomerase</keyword>
<evidence type="ECO:0000256" key="5">
    <source>
        <dbReference type="ARBA" id="ARBA00029485"/>
    </source>
</evidence>
<keyword evidence="3" id="KW-0752">Steroid biosynthesis</keyword>
<dbReference type="OrthoDB" id="21502at2759"/>
<dbReference type="GO" id="GO:0006696">
    <property type="term" value="P:ergosterol biosynthetic process"/>
    <property type="evidence" value="ECO:0007669"/>
    <property type="project" value="TreeGrafter"/>
</dbReference>
<dbReference type="EC" id="5.4.99.7" evidence="5"/>
<accession>A0A6A6J5V2</accession>
<keyword evidence="3" id="KW-0443">Lipid metabolism</keyword>
<dbReference type="InterPro" id="IPR018333">
    <property type="entry name" value="Squalene_cyclase"/>
</dbReference>